<proteinExistence type="evidence at transcript level"/>
<feature type="signal peptide" evidence="1">
    <location>
        <begin position="1"/>
        <end position="17"/>
    </location>
</feature>
<feature type="non-terminal residue" evidence="2">
    <location>
        <position position="197"/>
    </location>
</feature>
<protein>
    <submittedName>
        <fullName evidence="2">SJCHGC03192 protein</fullName>
    </submittedName>
</protein>
<dbReference type="EMBL" id="AY808810">
    <property type="protein sequence ID" value="AAX24699.2"/>
    <property type="molecule type" value="mRNA"/>
</dbReference>
<sequence length="197" mass="23728">FFCIVYITILLPVLIRSSIQIEFSNNEILYAQERFDEAEDFNEEYQIHLTTSKNNLNQLIDRLIDEHPSEKKKLKKYRVCQTRIYSKKLYSRFMRSVDKFKEEITRNFPKQSEKVIEGLNESIVKMEENLHKSQLNKKKITCKLENKVKIEMCEDPENIISNDLATLDRFLLQYFEDKYSCDFYKLEYDAWSYVLKA</sequence>
<dbReference type="InterPro" id="IPR021442">
    <property type="entry name" value="DUF3091"/>
</dbReference>
<keyword evidence="1" id="KW-0732">Signal</keyword>
<feature type="chain" id="PRO_5004254088" evidence="1">
    <location>
        <begin position="18"/>
        <end position="197"/>
    </location>
</feature>
<name>Q5C6M5_SCHJA</name>
<evidence type="ECO:0000313" key="2">
    <source>
        <dbReference type="EMBL" id="AAX24699.2"/>
    </source>
</evidence>
<organism evidence="2">
    <name type="scientific">Schistosoma japonicum</name>
    <name type="common">Blood fluke</name>
    <dbReference type="NCBI Taxonomy" id="6182"/>
    <lineage>
        <taxon>Eukaryota</taxon>
        <taxon>Metazoa</taxon>
        <taxon>Spiralia</taxon>
        <taxon>Lophotrochozoa</taxon>
        <taxon>Platyhelminthes</taxon>
        <taxon>Trematoda</taxon>
        <taxon>Digenea</taxon>
        <taxon>Strigeidida</taxon>
        <taxon>Schistosomatoidea</taxon>
        <taxon>Schistosomatidae</taxon>
        <taxon>Schistosoma</taxon>
    </lineage>
</organism>
<reference evidence="2" key="1">
    <citation type="journal article" date="2006" name="PLoS Pathog.">
        <title>New perspectives on host-parasite interplay by comparative transcriptomic and proteomic analyses of Schistosoma japonicum.</title>
        <authorList>
            <person name="Liu F."/>
            <person name="Lu J."/>
            <person name="Hu W."/>
            <person name="Wang S.Y."/>
            <person name="Cui S.J."/>
            <person name="Chi M."/>
            <person name="Yan Q."/>
            <person name="Wang X.R."/>
            <person name="Song H.D."/>
            <person name="Xu X.N."/>
            <person name="Wang J.J."/>
            <person name="Zhang X.L."/>
            <person name="Zhang X."/>
            <person name="Wang Z.Q."/>
            <person name="Xue C.L."/>
            <person name="Brindley P.J."/>
            <person name="McManus D.P."/>
            <person name="Yang P.Y."/>
            <person name="Feng Z."/>
            <person name="Chen Z."/>
            <person name="Han Z.G."/>
        </authorList>
    </citation>
    <scope>NUCLEOTIDE SEQUENCE</scope>
</reference>
<feature type="non-terminal residue" evidence="2">
    <location>
        <position position="1"/>
    </location>
</feature>
<dbReference type="Pfam" id="PF11291">
    <property type="entry name" value="DUF3091"/>
    <property type="match status" value="1"/>
</dbReference>
<accession>Q5C6M5</accession>
<dbReference type="AlphaFoldDB" id="Q5C6M5"/>
<evidence type="ECO:0000256" key="1">
    <source>
        <dbReference type="SAM" id="SignalP"/>
    </source>
</evidence>